<sequence>MKIDFTSNIPIYIQIKECIKKEIASGHLKPGDKIPSVRELGCELQVNSNTIQYAFKELEREGIVVVSKGRGRYVANNDLEIKKLRKNMKKELVYSFINGMENLGFTNKEIIFVTLSFLKNKE</sequence>
<protein>
    <submittedName>
        <fullName evidence="5">GntR family transcriptional regulator</fullName>
    </submittedName>
</protein>
<proteinExistence type="predicted"/>
<evidence type="ECO:0000313" key="6">
    <source>
        <dbReference type="Proteomes" id="UP000075591"/>
    </source>
</evidence>
<comment type="caution">
    <text evidence="5">The sequence shown here is derived from an EMBL/GenBank/DDBJ whole genome shotgun (WGS) entry which is preliminary data.</text>
</comment>
<dbReference type="RefSeq" id="WP_000686780.1">
    <property type="nucleotide sequence ID" value="NZ_LOMT01000004.1"/>
</dbReference>
<dbReference type="Proteomes" id="UP000075591">
    <property type="component" value="Unassembled WGS sequence"/>
</dbReference>
<dbReference type="InterPro" id="IPR036390">
    <property type="entry name" value="WH_DNA-bd_sf"/>
</dbReference>
<dbReference type="InterPro" id="IPR036388">
    <property type="entry name" value="WH-like_DNA-bd_sf"/>
</dbReference>
<dbReference type="SUPFAM" id="SSF46785">
    <property type="entry name" value="Winged helix' DNA-binding domain"/>
    <property type="match status" value="1"/>
</dbReference>
<dbReference type="SMART" id="SM00345">
    <property type="entry name" value="HTH_GNTR"/>
    <property type="match status" value="1"/>
</dbReference>
<evidence type="ECO:0000256" key="1">
    <source>
        <dbReference type="ARBA" id="ARBA00023015"/>
    </source>
</evidence>
<evidence type="ECO:0000256" key="2">
    <source>
        <dbReference type="ARBA" id="ARBA00023125"/>
    </source>
</evidence>
<dbReference type="GO" id="GO:0003677">
    <property type="term" value="F:DNA binding"/>
    <property type="evidence" value="ECO:0007669"/>
    <property type="project" value="UniProtKB-KW"/>
</dbReference>
<dbReference type="Gene3D" id="1.10.10.10">
    <property type="entry name" value="Winged helix-like DNA-binding domain superfamily/Winged helix DNA-binding domain"/>
    <property type="match status" value="1"/>
</dbReference>
<dbReference type="PROSITE" id="PS50949">
    <property type="entry name" value="HTH_GNTR"/>
    <property type="match status" value="1"/>
</dbReference>
<dbReference type="GO" id="GO:0003700">
    <property type="term" value="F:DNA-binding transcription factor activity"/>
    <property type="evidence" value="ECO:0007669"/>
    <property type="project" value="InterPro"/>
</dbReference>
<keyword evidence="2" id="KW-0238">DNA-binding</keyword>
<evidence type="ECO:0000259" key="4">
    <source>
        <dbReference type="PROSITE" id="PS50949"/>
    </source>
</evidence>
<dbReference type="InterPro" id="IPR000524">
    <property type="entry name" value="Tscrpt_reg_HTH_GntR"/>
</dbReference>
<dbReference type="PATRIC" id="fig|1396.435.peg.868"/>
<keyword evidence="1" id="KW-0805">Transcription regulation</keyword>
<reference evidence="5 6" key="1">
    <citation type="submission" date="2015-12" db="EMBL/GenBank/DDBJ databases">
        <title>Bacillus cereus Group isolate.</title>
        <authorList>
            <person name="Kovac J."/>
        </authorList>
    </citation>
    <scope>NUCLEOTIDE SEQUENCE [LARGE SCALE GENOMIC DNA]</scope>
    <source>
        <strain evidence="5 6">FSL W8-0275</strain>
    </source>
</reference>
<organism evidence="5 6">
    <name type="scientific">Bacillus cereus</name>
    <dbReference type="NCBI Taxonomy" id="1396"/>
    <lineage>
        <taxon>Bacteria</taxon>
        <taxon>Bacillati</taxon>
        <taxon>Bacillota</taxon>
        <taxon>Bacilli</taxon>
        <taxon>Bacillales</taxon>
        <taxon>Bacillaceae</taxon>
        <taxon>Bacillus</taxon>
        <taxon>Bacillus cereus group</taxon>
    </lineage>
</organism>
<dbReference type="AlphaFoldDB" id="A0A150B7J0"/>
<name>A0A150B7J0_BACCE</name>
<feature type="domain" description="HTH gntR-type" evidence="4">
    <location>
        <begin position="9"/>
        <end position="77"/>
    </location>
</feature>
<dbReference type="Pfam" id="PF00392">
    <property type="entry name" value="GntR"/>
    <property type="match status" value="1"/>
</dbReference>
<dbReference type="PANTHER" id="PTHR38445">
    <property type="entry name" value="HTH-TYPE TRANSCRIPTIONAL REPRESSOR YTRA"/>
    <property type="match status" value="1"/>
</dbReference>
<dbReference type="PANTHER" id="PTHR38445:SF6">
    <property type="entry name" value="GNTR-FAMILY TRANSCRIPTIONAL REGULATOR"/>
    <property type="match status" value="1"/>
</dbReference>
<keyword evidence="3" id="KW-0804">Transcription</keyword>
<gene>
    <name evidence="5" type="ORF">AT274_00070</name>
</gene>
<dbReference type="CDD" id="cd07377">
    <property type="entry name" value="WHTH_GntR"/>
    <property type="match status" value="1"/>
</dbReference>
<dbReference type="EMBL" id="LOMT01000004">
    <property type="protein sequence ID" value="KXY03882.1"/>
    <property type="molecule type" value="Genomic_DNA"/>
</dbReference>
<evidence type="ECO:0000256" key="3">
    <source>
        <dbReference type="ARBA" id="ARBA00023163"/>
    </source>
</evidence>
<evidence type="ECO:0000313" key="5">
    <source>
        <dbReference type="EMBL" id="KXY03882.1"/>
    </source>
</evidence>
<accession>A0A150B7J0</accession>